<keyword evidence="4" id="KW-0645">Protease</keyword>
<keyword evidence="2" id="KW-0812">Transmembrane</keyword>
<evidence type="ECO:0000313" key="4">
    <source>
        <dbReference type="EMBL" id="ETA74660.1"/>
    </source>
</evidence>
<evidence type="ECO:0000256" key="2">
    <source>
        <dbReference type="SAM" id="Phobius"/>
    </source>
</evidence>
<dbReference type="GO" id="GO:0006508">
    <property type="term" value="P:proteolysis"/>
    <property type="evidence" value="ECO:0007669"/>
    <property type="project" value="UniProtKB-KW"/>
</dbReference>
<dbReference type="GO" id="GO:0004175">
    <property type="term" value="F:endopeptidase activity"/>
    <property type="evidence" value="ECO:0007669"/>
    <property type="project" value="UniProtKB-ARBA"/>
</dbReference>
<feature type="transmembrane region" description="Helical" evidence="2">
    <location>
        <begin position="267"/>
        <end position="284"/>
    </location>
</feature>
<evidence type="ECO:0000256" key="1">
    <source>
        <dbReference type="ARBA" id="ARBA00009067"/>
    </source>
</evidence>
<comment type="similarity">
    <text evidence="1">Belongs to the UPF0177 family.</text>
</comment>
<protein>
    <submittedName>
        <fullName evidence="4">CAAX amino protease</fullName>
    </submittedName>
</protein>
<reference evidence="4 5" key="1">
    <citation type="journal article" date="2014" name="Genome Announc.">
        <title>The Genome of the Predominant Equine Lactobacillus Species, Lactobacillus equi, Is Reflective of Its Lifestyle Adaptations to an Herbivorous Host.</title>
        <authorList>
            <person name="O'Donnell M.M."/>
            <person name="Harris H.M."/>
            <person name="O'Toole P.W."/>
            <person name="Ross R.P."/>
        </authorList>
    </citation>
    <scope>NUCLEOTIDE SEQUENCE [LARGE SCALE GENOMIC DNA]</scope>
    <source>
        <strain evidence="4 5">DPC 6820</strain>
    </source>
</reference>
<keyword evidence="4" id="KW-0378">Hydrolase</keyword>
<proteinExistence type="inferred from homology"/>
<name>V7HZE1_9LACO</name>
<feature type="transmembrane region" description="Helical" evidence="2">
    <location>
        <begin position="82"/>
        <end position="110"/>
    </location>
</feature>
<feature type="domain" description="CAAX prenyl protease 2/Lysostaphin resistance protein A-like" evidence="3">
    <location>
        <begin position="129"/>
        <end position="215"/>
    </location>
</feature>
<feature type="transmembrane region" description="Helical" evidence="2">
    <location>
        <begin position="227"/>
        <end position="247"/>
    </location>
</feature>
<evidence type="ECO:0000259" key="3">
    <source>
        <dbReference type="Pfam" id="PF02517"/>
    </source>
</evidence>
<dbReference type="Proteomes" id="UP000018559">
    <property type="component" value="Unassembled WGS sequence"/>
</dbReference>
<dbReference type="PANTHER" id="PTHR36435">
    <property type="entry name" value="SLR1288 PROTEIN"/>
    <property type="match status" value="1"/>
</dbReference>
<dbReference type="EMBL" id="AWWH01000048">
    <property type="protein sequence ID" value="ETA74660.1"/>
    <property type="molecule type" value="Genomic_DNA"/>
</dbReference>
<gene>
    <name evidence="4" type="ORF">LEQ_0674</name>
</gene>
<dbReference type="InterPro" id="IPR003675">
    <property type="entry name" value="Rce1/LyrA-like_dom"/>
</dbReference>
<keyword evidence="5" id="KW-1185">Reference proteome</keyword>
<sequence>MKKFKGDVSVLWWRLLQYSLLFTLGVLMTRIVMNEYLGQSQTQVQASGLPYFLGIFLAMLGLRQTNLNQLLCHPTSHKSPDWLVLVAMILVILGIQTLTTLYSHVLATLLHRFNYGIQAQVEASSANSTTWGMWLYSVILAPLTEELVFRGYILGNLKQYGRSVALGLSAFMFGLYHMNAIQTPFAFAIGLILGYLALEYGLVWAIIFHLGNNLFSEIMNQVTDKTWLMVDNFAGLVGIAVIIYLGVKFFKIKVQSQKLKEKLVVSLWNPPAVIYLAYCFYTIVESLNNI</sequence>
<comment type="caution">
    <text evidence="4">The sequence shown here is derived from an EMBL/GenBank/DDBJ whole genome shotgun (WGS) entry which is preliminary data.</text>
</comment>
<dbReference type="InterPro" id="IPR052710">
    <property type="entry name" value="CAAX_protease"/>
</dbReference>
<feature type="transmembrane region" description="Helical" evidence="2">
    <location>
        <begin position="12"/>
        <end position="32"/>
    </location>
</feature>
<dbReference type="AlphaFoldDB" id="V7HZE1"/>
<keyword evidence="2" id="KW-0472">Membrane</keyword>
<dbReference type="RefSeq" id="WP_023859043.1">
    <property type="nucleotide sequence ID" value="NZ_AWWH01000048.1"/>
</dbReference>
<organism evidence="4 5">
    <name type="scientific">Ligilactobacillus equi DPC 6820</name>
    <dbReference type="NCBI Taxonomy" id="1392007"/>
    <lineage>
        <taxon>Bacteria</taxon>
        <taxon>Bacillati</taxon>
        <taxon>Bacillota</taxon>
        <taxon>Bacilli</taxon>
        <taxon>Lactobacillales</taxon>
        <taxon>Lactobacillaceae</taxon>
        <taxon>Ligilactobacillus</taxon>
    </lineage>
</organism>
<dbReference type="PATRIC" id="fig|1392007.3.peg.440"/>
<feature type="transmembrane region" description="Helical" evidence="2">
    <location>
        <begin position="44"/>
        <end position="62"/>
    </location>
</feature>
<accession>V7HZE1</accession>
<evidence type="ECO:0000313" key="5">
    <source>
        <dbReference type="Proteomes" id="UP000018559"/>
    </source>
</evidence>
<feature type="transmembrane region" description="Helical" evidence="2">
    <location>
        <begin position="185"/>
        <end position="207"/>
    </location>
</feature>
<keyword evidence="2" id="KW-1133">Transmembrane helix</keyword>
<dbReference type="PANTHER" id="PTHR36435:SF1">
    <property type="entry name" value="CAAX AMINO TERMINAL PROTEASE FAMILY PROTEIN"/>
    <property type="match status" value="1"/>
</dbReference>
<dbReference type="Pfam" id="PF02517">
    <property type="entry name" value="Rce1-like"/>
    <property type="match status" value="1"/>
</dbReference>
<dbReference type="GO" id="GO:0080120">
    <property type="term" value="P:CAAX-box protein maturation"/>
    <property type="evidence" value="ECO:0007669"/>
    <property type="project" value="UniProtKB-ARBA"/>
</dbReference>